<dbReference type="GO" id="GO:0009966">
    <property type="term" value="P:regulation of signal transduction"/>
    <property type="evidence" value="ECO:0007669"/>
    <property type="project" value="InterPro"/>
</dbReference>
<dbReference type="PANTHER" id="PTHR46583">
    <property type="entry name" value="REGULATOR OF G-PROTEIN SIGNALING 22"/>
    <property type="match status" value="1"/>
</dbReference>
<dbReference type="AlphaFoldDB" id="A0A0L8HLH3"/>
<feature type="region of interest" description="Disordered" evidence="1">
    <location>
        <begin position="68"/>
        <end position="104"/>
    </location>
</feature>
<dbReference type="OrthoDB" id="10013157at2759"/>
<dbReference type="SUPFAM" id="SSF48097">
    <property type="entry name" value="Regulator of G-protein signaling, RGS"/>
    <property type="match status" value="1"/>
</dbReference>
<sequence length="303" mass="35075">MEVSQTPRIYMVETEEKEAPESKLYPPHILRLPPQMKRIGTRRTHLLSSLQNCGNYGNNAFNNLEKTKKEENDGSNEDKVKEGQTPMPKTKNKLNPPVPKVFVPRTTRDLPMLPEMTPATVETVGESNIGWTQRQHPMPKVVKVNRIIGALDHVVDPWTGQLEDHMGSTKIKLVNTLLVALRKESKCGNYFENFLTKCKNKLALNCLYLWHNIEKFLQIFYTQPVNMFRICRYAKFIYSKFIANGSPFTVRAGPKVMLLIWQNLDAPVGDMFDEAVEHILIILSKFWHRLLLEESWIYRKGHL</sequence>
<dbReference type="InterPro" id="IPR016137">
    <property type="entry name" value="RGS"/>
</dbReference>
<dbReference type="Pfam" id="PF00615">
    <property type="entry name" value="RGS"/>
    <property type="match status" value="1"/>
</dbReference>
<dbReference type="InterPro" id="IPR036305">
    <property type="entry name" value="RGS_sf"/>
</dbReference>
<dbReference type="Gene3D" id="1.10.167.10">
    <property type="entry name" value="Regulator of G-protein Signalling 4, domain 2"/>
    <property type="match status" value="1"/>
</dbReference>
<dbReference type="EMBL" id="KQ417850">
    <property type="protein sequence ID" value="KOF90063.1"/>
    <property type="molecule type" value="Genomic_DNA"/>
</dbReference>
<dbReference type="EMBL" id="KQ417850">
    <property type="protein sequence ID" value="KOF90062.1"/>
    <property type="molecule type" value="Genomic_DNA"/>
</dbReference>
<evidence type="ECO:0000259" key="2">
    <source>
        <dbReference type="Pfam" id="PF00615"/>
    </source>
</evidence>
<feature type="domain" description="RGS" evidence="2">
    <location>
        <begin position="185"/>
        <end position="285"/>
    </location>
</feature>
<proteinExistence type="predicted"/>
<evidence type="ECO:0000313" key="3">
    <source>
        <dbReference type="EMBL" id="KOF90062.1"/>
    </source>
</evidence>
<name>A0A0L8HLH3_OCTBM</name>
<dbReference type="PANTHER" id="PTHR46583:SF1">
    <property type="entry name" value="REGULATOR OF G-PROTEIN SIGNALING 22"/>
    <property type="match status" value="1"/>
</dbReference>
<protein>
    <recommendedName>
        <fullName evidence="2">RGS domain-containing protein</fullName>
    </recommendedName>
</protein>
<gene>
    <name evidence="3" type="ORF">OCBIM_22011982mg</name>
</gene>
<organism evidence="3">
    <name type="scientific">Octopus bimaculoides</name>
    <name type="common">California two-spotted octopus</name>
    <dbReference type="NCBI Taxonomy" id="37653"/>
    <lineage>
        <taxon>Eukaryota</taxon>
        <taxon>Metazoa</taxon>
        <taxon>Spiralia</taxon>
        <taxon>Lophotrochozoa</taxon>
        <taxon>Mollusca</taxon>
        <taxon>Cephalopoda</taxon>
        <taxon>Coleoidea</taxon>
        <taxon>Octopodiformes</taxon>
        <taxon>Octopoda</taxon>
        <taxon>Incirrata</taxon>
        <taxon>Octopodidae</taxon>
        <taxon>Octopus</taxon>
    </lineage>
</organism>
<dbReference type="GO" id="GO:0005737">
    <property type="term" value="C:cytoplasm"/>
    <property type="evidence" value="ECO:0007669"/>
    <property type="project" value="TreeGrafter"/>
</dbReference>
<dbReference type="InterPro" id="IPR042651">
    <property type="entry name" value="Rgs22"/>
</dbReference>
<dbReference type="GO" id="GO:0001965">
    <property type="term" value="F:G-protein alpha-subunit binding"/>
    <property type="evidence" value="ECO:0007669"/>
    <property type="project" value="InterPro"/>
</dbReference>
<dbReference type="GO" id="GO:0005634">
    <property type="term" value="C:nucleus"/>
    <property type="evidence" value="ECO:0007669"/>
    <property type="project" value="TreeGrafter"/>
</dbReference>
<reference evidence="3" key="1">
    <citation type="submission" date="2015-07" db="EMBL/GenBank/DDBJ databases">
        <title>MeaNS - Measles Nucleotide Surveillance Program.</title>
        <authorList>
            <person name="Tran T."/>
            <person name="Druce J."/>
        </authorList>
    </citation>
    <scope>NUCLEOTIDE SEQUENCE</scope>
    <source>
        <strain evidence="3">UCB-OBI-ISO-001</strain>
        <tissue evidence="3">Gonad</tissue>
    </source>
</reference>
<evidence type="ECO:0000256" key="1">
    <source>
        <dbReference type="SAM" id="MobiDB-lite"/>
    </source>
</evidence>
<accession>A0A0L8HLH3</accession>
<dbReference type="InterPro" id="IPR044926">
    <property type="entry name" value="RGS_subdomain_2"/>
</dbReference>
<feature type="compositionally biased region" description="Basic and acidic residues" evidence="1">
    <location>
        <begin position="68"/>
        <end position="82"/>
    </location>
</feature>